<dbReference type="PANTHER" id="PTHR12592">
    <property type="entry name" value="ATP-DEPENDENT (S)-NAD(P)H-HYDRATE DEHYDRATASE FAMILY MEMBER"/>
    <property type="match status" value="1"/>
</dbReference>
<feature type="domain" description="YjeF C-terminal" evidence="20">
    <location>
        <begin position="241"/>
        <end position="538"/>
    </location>
</feature>
<keyword evidence="7 17" id="KW-0067">ATP-binding</keyword>
<feature type="binding site" evidence="18">
    <location>
        <position position="179"/>
    </location>
    <ligand>
        <name>K(+)</name>
        <dbReference type="ChEBI" id="CHEBI:29103"/>
    </ligand>
</feature>
<feature type="binding site" evidence="18">
    <location>
        <position position="176"/>
    </location>
    <ligand>
        <name>(6S)-NADPHX</name>
        <dbReference type="ChEBI" id="CHEBI:64076"/>
    </ligand>
</feature>
<dbReference type="NCBIfam" id="TIGR00197">
    <property type="entry name" value="yjeF_nterm"/>
    <property type="match status" value="1"/>
</dbReference>
<comment type="catalytic activity">
    <reaction evidence="1 18 19">
        <text>(6R)-NADHX = (6S)-NADHX</text>
        <dbReference type="Rhea" id="RHEA:32215"/>
        <dbReference type="ChEBI" id="CHEBI:64074"/>
        <dbReference type="ChEBI" id="CHEBI:64075"/>
        <dbReference type="EC" id="5.1.99.6"/>
    </reaction>
</comment>
<keyword evidence="6 17" id="KW-0547">Nucleotide-binding</keyword>
<comment type="subunit">
    <text evidence="17">Homotetramer.</text>
</comment>
<keyword evidence="5 18" id="KW-0479">Metal-binding</keyword>
<feature type="binding site" evidence="18">
    <location>
        <begin position="70"/>
        <end position="74"/>
    </location>
    <ligand>
        <name>(6S)-NADPHX</name>
        <dbReference type="ChEBI" id="CHEBI:64076"/>
    </ligand>
</feature>
<dbReference type="InterPro" id="IPR017953">
    <property type="entry name" value="Carbohydrate_kinase_pred_CS"/>
</dbReference>
<evidence type="ECO:0000256" key="9">
    <source>
        <dbReference type="ARBA" id="ARBA00022958"/>
    </source>
</evidence>
<dbReference type="PROSITE" id="PS01050">
    <property type="entry name" value="YJEF_C_2"/>
    <property type="match status" value="1"/>
</dbReference>
<feature type="domain" description="YjeF N-terminal" evidence="21">
    <location>
        <begin position="21"/>
        <end position="233"/>
    </location>
</feature>
<sequence>MTAAYTTATLQYMKLVTAAEMRVLERRAVESGISLLELMRRAGRAVAEDITRVFPLTTDKSIIVLVGPGNNGGDGLVAARHLKKAGALVSVFITGQRAADDIVYREALAAGLTPISISLDIGLERLTQALTETDFVVDAVFGTGMLRPIDGSPAAVLTAVAREKCRRPELTIVAVDLPSGLNADTGAVDPVTLKADLTITLANPKQGLFLFPGADYTGSVSVADIGIPAGLDEDLAVELLTDELVAALLPWRPADANKGAFGKVLVVAGPPEFCGAPVLACQSAYRSGAGLVTLAQRCGLHPVFAAKLTEVTHLLLPETAAGEPAPEAVELITERLGEIAALVIGPGLGKDPVTSLFFNGILSGLDHPMSPDLRPGSARLPEVVLDADALNILAVTPDWWQELQPHCVLTPHPREMSRLTGLAVELIQADRVGTACRYAELWQQIVVLKGAHTVVAAPDGRVAVSPFANPGLATAGTGDVLAGVIGGLLAQGLTAFDAARAGVYLHAAAGESVRADLGEAGMVASDLLLLIPRTIKALKENFHAAGN</sequence>
<evidence type="ECO:0000256" key="16">
    <source>
        <dbReference type="ARBA" id="ARBA00049209"/>
    </source>
</evidence>
<evidence type="ECO:0000256" key="19">
    <source>
        <dbReference type="PIRNR" id="PIRNR017184"/>
    </source>
</evidence>
<comment type="similarity">
    <text evidence="3 19">In the N-terminal section; belongs to the NnrE/AIBP family.</text>
</comment>
<evidence type="ECO:0000256" key="7">
    <source>
        <dbReference type="ARBA" id="ARBA00022840"/>
    </source>
</evidence>
<dbReference type="RefSeq" id="WP_338736926.1">
    <property type="nucleotide sequence ID" value="NZ_CP146612.1"/>
</dbReference>
<comment type="function">
    <text evidence="17">Catalyzes the dehydration of the S-form of NAD(P)HX at the expense of ADP, which is converted to AMP. Together with NAD(P)HX epimerase, which catalyzes the epimerization of the S- and R-forms, the enzyme allows the repair of both epimers of NAD(P)HX, a damaged form of NAD(P)H that is a result of enzymatic or heat-dependent hydration.</text>
</comment>
<comment type="cofactor">
    <cofactor evidence="17">
        <name>Mg(2+)</name>
        <dbReference type="ChEBI" id="CHEBI:18420"/>
    </cofactor>
</comment>
<evidence type="ECO:0000256" key="3">
    <source>
        <dbReference type="ARBA" id="ARBA00006001"/>
    </source>
</evidence>
<evidence type="ECO:0000259" key="20">
    <source>
        <dbReference type="PROSITE" id="PS51383"/>
    </source>
</evidence>
<comment type="function">
    <text evidence="14 19">Bifunctional enzyme that catalyzes the epimerization of the S- and R-forms of NAD(P)HX and the dehydration of the S-form of NAD(P)HX at the expense of ADP, which is converted to AMP. This allows the repair of both epimers of NAD(P)HX, a damaged form of NAD(P)H that is a result of enzymatic or heat-dependent hydration.</text>
</comment>
<dbReference type="Pfam" id="PF03853">
    <property type="entry name" value="YjeF_N"/>
    <property type="match status" value="1"/>
</dbReference>
<proteinExistence type="inferred from homology"/>
<keyword evidence="8 17" id="KW-0521">NADP</keyword>
<evidence type="ECO:0000256" key="18">
    <source>
        <dbReference type="HAMAP-Rule" id="MF_01966"/>
    </source>
</evidence>
<evidence type="ECO:0000256" key="12">
    <source>
        <dbReference type="ARBA" id="ARBA00023239"/>
    </source>
</evidence>
<evidence type="ECO:0000256" key="13">
    <source>
        <dbReference type="ARBA" id="ARBA00023268"/>
    </source>
</evidence>
<dbReference type="Proteomes" id="UP001375370">
    <property type="component" value="Chromosome"/>
</dbReference>
<evidence type="ECO:0000256" key="6">
    <source>
        <dbReference type="ARBA" id="ARBA00022741"/>
    </source>
</evidence>
<comment type="catalytic activity">
    <reaction evidence="16 17 19">
        <text>(6S)-NADPHX + ADP = AMP + phosphate + NADPH + H(+)</text>
        <dbReference type="Rhea" id="RHEA:32235"/>
        <dbReference type="ChEBI" id="CHEBI:15378"/>
        <dbReference type="ChEBI" id="CHEBI:43474"/>
        <dbReference type="ChEBI" id="CHEBI:57783"/>
        <dbReference type="ChEBI" id="CHEBI:64076"/>
        <dbReference type="ChEBI" id="CHEBI:456215"/>
        <dbReference type="ChEBI" id="CHEBI:456216"/>
        <dbReference type="EC" id="4.2.1.136"/>
    </reaction>
</comment>
<reference evidence="22 23" key="1">
    <citation type="submission" date="2024-03" db="EMBL/GenBank/DDBJ databases">
        <title>A Dehalogenimonas Isolated from Estuarine Sediments Dihaloeliminates Chlorinated Alkanes.</title>
        <authorList>
            <person name="Yang Y."/>
            <person name="Wang H."/>
        </authorList>
    </citation>
    <scope>NUCLEOTIDE SEQUENCE [LARGE SCALE GENOMIC DNA]</scope>
    <source>
        <strain evidence="22 23">W</strain>
    </source>
</reference>
<evidence type="ECO:0000313" key="23">
    <source>
        <dbReference type="Proteomes" id="UP001375370"/>
    </source>
</evidence>
<evidence type="ECO:0000256" key="1">
    <source>
        <dbReference type="ARBA" id="ARBA00000013"/>
    </source>
</evidence>
<evidence type="ECO:0000256" key="10">
    <source>
        <dbReference type="ARBA" id="ARBA00023027"/>
    </source>
</evidence>
<comment type="similarity">
    <text evidence="18">Belongs to the NnrE/AIBP family.</text>
</comment>
<dbReference type="PROSITE" id="PS51383">
    <property type="entry name" value="YJEF_C_3"/>
    <property type="match status" value="1"/>
</dbReference>
<feature type="binding site" evidence="17">
    <location>
        <position position="478"/>
    </location>
    <ligand>
        <name>AMP</name>
        <dbReference type="ChEBI" id="CHEBI:456215"/>
    </ligand>
</feature>
<dbReference type="Pfam" id="PF01256">
    <property type="entry name" value="Carb_kinase"/>
    <property type="match status" value="1"/>
</dbReference>
<dbReference type="PROSITE" id="PS51385">
    <property type="entry name" value="YJEF_N"/>
    <property type="match status" value="1"/>
</dbReference>
<comment type="cofactor">
    <cofactor evidence="18 19">
        <name>K(+)</name>
        <dbReference type="ChEBI" id="CHEBI:29103"/>
    </cofactor>
    <text evidence="18 19">Binds 1 potassium ion per subunit.</text>
</comment>
<dbReference type="CDD" id="cd01171">
    <property type="entry name" value="YXKO-related"/>
    <property type="match status" value="1"/>
</dbReference>
<keyword evidence="23" id="KW-1185">Reference proteome</keyword>
<dbReference type="Gene3D" id="3.40.50.10260">
    <property type="entry name" value="YjeF N-terminal domain"/>
    <property type="match status" value="1"/>
</dbReference>
<feature type="binding site" evidence="17">
    <location>
        <begin position="449"/>
        <end position="453"/>
    </location>
    <ligand>
        <name>AMP</name>
        <dbReference type="ChEBI" id="CHEBI:456215"/>
    </ligand>
</feature>
<comment type="function">
    <text evidence="18">Catalyzes the epimerization of the S- and R-forms of NAD(P)HX, a damaged form of NAD(P)H that is a result of enzymatic or heat-dependent hydration. This is a prerequisite for the S-specific NAD(P)H-hydrate dehydratase to allow the repair of both epimers of NAD(P)HX.</text>
</comment>
<protein>
    <recommendedName>
        <fullName evidence="19">Bifunctional NAD(P)H-hydrate repair enzyme</fullName>
    </recommendedName>
    <alternativeName>
        <fullName evidence="19">Nicotinamide nucleotide repair protein</fullName>
    </alternativeName>
    <domain>
        <recommendedName>
            <fullName evidence="19">ADP-dependent (S)-NAD(P)H-hydrate dehydratase</fullName>
            <ecNumber evidence="19">4.2.1.136</ecNumber>
        </recommendedName>
        <alternativeName>
            <fullName evidence="19">ADP-dependent NAD(P)HX dehydratase</fullName>
        </alternativeName>
    </domain>
    <domain>
        <recommendedName>
            <fullName evidence="19">NAD(P)H-hydrate epimerase</fullName>
            <ecNumber evidence="19">5.1.99.6</ecNumber>
        </recommendedName>
    </domain>
</protein>
<dbReference type="HAMAP" id="MF_01965">
    <property type="entry name" value="NADHX_dehydratase"/>
    <property type="match status" value="1"/>
</dbReference>
<evidence type="ECO:0000256" key="17">
    <source>
        <dbReference type="HAMAP-Rule" id="MF_01965"/>
    </source>
</evidence>
<dbReference type="NCBIfam" id="TIGR00196">
    <property type="entry name" value="yjeF_cterm"/>
    <property type="match status" value="1"/>
</dbReference>
<keyword evidence="9 18" id="KW-0630">Potassium</keyword>
<comment type="catalytic activity">
    <reaction evidence="2 18 19">
        <text>(6R)-NADPHX = (6S)-NADPHX</text>
        <dbReference type="Rhea" id="RHEA:32227"/>
        <dbReference type="ChEBI" id="CHEBI:64076"/>
        <dbReference type="ChEBI" id="CHEBI:64077"/>
        <dbReference type="EC" id="5.1.99.6"/>
    </reaction>
</comment>
<keyword evidence="10 17" id="KW-0520">NAD</keyword>
<feature type="binding site" evidence="17">
    <location>
        <position position="412"/>
    </location>
    <ligand>
        <name>(6S)-NADPHX</name>
        <dbReference type="ChEBI" id="CHEBI:64076"/>
    </ligand>
</feature>
<evidence type="ECO:0000256" key="11">
    <source>
        <dbReference type="ARBA" id="ARBA00023235"/>
    </source>
</evidence>
<feature type="binding site" evidence="17">
    <location>
        <position position="276"/>
    </location>
    <ligand>
        <name>(6S)-NADPHX</name>
        <dbReference type="ChEBI" id="CHEBI:64076"/>
    </ligand>
</feature>
<evidence type="ECO:0000256" key="5">
    <source>
        <dbReference type="ARBA" id="ARBA00022723"/>
    </source>
</evidence>
<organism evidence="22 23">
    <name type="scientific">Candidatus Dehalogenimonas loeffleri</name>
    <dbReference type="NCBI Taxonomy" id="3127115"/>
    <lineage>
        <taxon>Bacteria</taxon>
        <taxon>Bacillati</taxon>
        <taxon>Chloroflexota</taxon>
        <taxon>Dehalococcoidia</taxon>
        <taxon>Dehalococcoidales</taxon>
        <taxon>Dehalococcoidaceae</taxon>
        <taxon>Dehalogenimonas</taxon>
    </lineage>
</organism>
<comment type="caution">
    <text evidence="18">Lacks conserved residue(s) required for the propagation of feature annotation.</text>
</comment>
<dbReference type="Gene3D" id="3.40.1190.20">
    <property type="match status" value="1"/>
</dbReference>
<dbReference type="PANTHER" id="PTHR12592:SF0">
    <property type="entry name" value="ATP-DEPENDENT (S)-NAD(P)H-HYDRATE DEHYDRATASE"/>
    <property type="match status" value="1"/>
</dbReference>
<dbReference type="HAMAP" id="MF_01966">
    <property type="entry name" value="NADHX_epimerase"/>
    <property type="match status" value="1"/>
</dbReference>
<feature type="binding site" evidence="17">
    <location>
        <position position="347"/>
    </location>
    <ligand>
        <name>(6S)-NADPHX</name>
        <dbReference type="ChEBI" id="CHEBI:64076"/>
    </ligand>
</feature>
<keyword evidence="11 18" id="KW-0413">Isomerase</keyword>
<dbReference type="EMBL" id="CP146612">
    <property type="protein sequence ID" value="WWX24805.1"/>
    <property type="molecule type" value="Genomic_DNA"/>
</dbReference>
<feature type="binding site" evidence="18">
    <location>
        <begin position="142"/>
        <end position="148"/>
    </location>
    <ligand>
        <name>(6S)-NADPHX</name>
        <dbReference type="ChEBI" id="CHEBI:64076"/>
    </ligand>
</feature>
<evidence type="ECO:0000256" key="2">
    <source>
        <dbReference type="ARBA" id="ARBA00000909"/>
    </source>
</evidence>
<comment type="similarity">
    <text evidence="17">Belongs to the NnrD/CARKD family.</text>
</comment>
<dbReference type="SUPFAM" id="SSF64153">
    <property type="entry name" value="YjeF N-terminal domain-like"/>
    <property type="match status" value="1"/>
</dbReference>
<keyword evidence="12 17" id="KW-0456">Lyase</keyword>
<comment type="catalytic activity">
    <reaction evidence="15 17 19">
        <text>(6S)-NADHX + ADP = AMP + phosphate + NADH + H(+)</text>
        <dbReference type="Rhea" id="RHEA:32223"/>
        <dbReference type="ChEBI" id="CHEBI:15378"/>
        <dbReference type="ChEBI" id="CHEBI:43474"/>
        <dbReference type="ChEBI" id="CHEBI:57945"/>
        <dbReference type="ChEBI" id="CHEBI:64074"/>
        <dbReference type="ChEBI" id="CHEBI:456215"/>
        <dbReference type="ChEBI" id="CHEBI:456216"/>
        <dbReference type="EC" id="4.2.1.136"/>
    </reaction>
</comment>
<name>A0ABZ2J1K7_9CHLR</name>
<feature type="binding site" evidence="18">
    <location>
        <position position="138"/>
    </location>
    <ligand>
        <name>K(+)</name>
        <dbReference type="ChEBI" id="CHEBI:29103"/>
    </ligand>
</feature>
<evidence type="ECO:0000256" key="15">
    <source>
        <dbReference type="ARBA" id="ARBA00048238"/>
    </source>
</evidence>
<dbReference type="EC" id="4.2.1.136" evidence="19"/>
<keyword evidence="13" id="KW-0511">Multifunctional enzyme</keyword>
<accession>A0ABZ2J1K7</accession>
<evidence type="ECO:0000256" key="14">
    <source>
        <dbReference type="ARBA" id="ARBA00025153"/>
    </source>
</evidence>
<gene>
    <name evidence="17" type="primary">nnrD</name>
    <name evidence="18" type="synonym">nnrE</name>
    <name evidence="22" type="ORF">V8247_05940</name>
</gene>
<dbReference type="InterPro" id="IPR029056">
    <property type="entry name" value="Ribokinase-like"/>
</dbReference>
<dbReference type="InterPro" id="IPR000631">
    <property type="entry name" value="CARKD"/>
</dbReference>
<evidence type="ECO:0000256" key="8">
    <source>
        <dbReference type="ARBA" id="ARBA00022857"/>
    </source>
</evidence>
<dbReference type="PIRSF" id="PIRSF017184">
    <property type="entry name" value="Nnr"/>
    <property type="match status" value="1"/>
</dbReference>
<dbReference type="EC" id="5.1.99.6" evidence="19"/>
<evidence type="ECO:0000256" key="4">
    <source>
        <dbReference type="ARBA" id="ARBA00009524"/>
    </source>
</evidence>
<dbReference type="SUPFAM" id="SSF53613">
    <property type="entry name" value="Ribokinase-like"/>
    <property type="match status" value="1"/>
</dbReference>
<dbReference type="InterPro" id="IPR004443">
    <property type="entry name" value="YjeF_N_dom"/>
</dbReference>
<evidence type="ECO:0000313" key="22">
    <source>
        <dbReference type="EMBL" id="WWX24805.1"/>
    </source>
</evidence>
<dbReference type="InterPro" id="IPR036652">
    <property type="entry name" value="YjeF_N_dom_sf"/>
</dbReference>
<feature type="binding site" evidence="17">
    <location>
        <position position="479"/>
    </location>
    <ligand>
        <name>(6S)-NADPHX</name>
        <dbReference type="ChEBI" id="CHEBI:64076"/>
    </ligand>
</feature>
<evidence type="ECO:0000259" key="21">
    <source>
        <dbReference type="PROSITE" id="PS51385"/>
    </source>
</evidence>
<feature type="binding site" evidence="18">
    <location>
        <position position="71"/>
    </location>
    <ligand>
        <name>K(+)</name>
        <dbReference type="ChEBI" id="CHEBI:29103"/>
    </ligand>
</feature>
<dbReference type="InterPro" id="IPR030677">
    <property type="entry name" value="Nnr"/>
</dbReference>
<comment type="similarity">
    <text evidence="4 19">In the C-terminal section; belongs to the NnrD/CARKD family.</text>
</comment>